<dbReference type="PROSITE" id="PS50883">
    <property type="entry name" value="EAL"/>
    <property type="match status" value="1"/>
</dbReference>
<gene>
    <name evidence="2" type="ORF">BBB56_04120</name>
</gene>
<evidence type="ECO:0000313" key="3">
    <source>
        <dbReference type="Proteomes" id="UP000281332"/>
    </source>
</evidence>
<dbReference type="AlphaFoldDB" id="A0A3N4PGR2"/>
<keyword evidence="3" id="KW-1185">Reference proteome</keyword>
<evidence type="ECO:0000313" key="2">
    <source>
        <dbReference type="EMBL" id="RPE03677.1"/>
    </source>
</evidence>
<dbReference type="Proteomes" id="UP000281332">
    <property type="component" value="Unassembled WGS sequence"/>
</dbReference>
<accession>A0A3N4PGR2</accession>
<evidence type="ECO:0000259" key="1">
    <source>
        <dbReference type="PROSITE" id="PS50883"/>
    </source>
</evidence>
<dbReference type="EMBL" id="RMVG01000002">
    <property type="protein sequence ID" value="RPE03677.1"/>
    <property type="molecule type" value="Genomic_DNA"/>
</dbReference>
<organism evidence="2 3">
    <name type="scientific">Candidatus Pantoea deserta</name>
    <dbReference type="NCBI Taxonomy" id="1869313"/>
    <lineage>
        <taxon>Bacteria</taxon>
        <taxon>Pseudomonadati</taxon>
        <taxon>Pseudomonadota</taxon>
        <taxon>Gammaproteobacteria</taxon>
        <taxon>Enterobacterales</taxon>
        <taxon>Erwiniaceae</taxon>
        <taxon>Pantoea</taxon>
    </lineage>
</organism>
<name>A0A3N4PGR2_9GAMM</name>
<dbReference type="Gene3D" id="3.20.20.450">
    <property type="entry name" value="EAL domain"/>
    <property type="match status" value="1"/>
</dbReference>
<dbReference type="SUPFAM" id="SSF141868">
    <property type="entry name" value="EAL domain-like"/>
    <property type="match status" value="1"/>
</dbReference>
<dbReference type="PANTHER" id="PTHR33121:SF78">
    <property type="entry name" value="CYCLIC DI-GMP PHOSPHODIESTERASE PDEH"/>
    <property type="match status" value="1"/>
</dbReference>
<feature type="domain" description="EAL" evidence="1">
    <location>
        <begin position="1"/>
        <end position="238"/>
    </location>
</feature>
<comment type="caution">
    <text evidence="2">The sequence shown here is derived from an EMBL/GenBank/DDBJ whole genome shotgun (WGS) entry which is preliminary data.</text>
</comment>
<reference evidence="2 3" key="1">
    <citation type="submission" date="2018-11" db="EMBL/GenBank/DDBJ databases">
        <title>Whole genome sequencing of Pantoea sp. RIT388.</title>
        <authorList>
            <person name="Gan H.M."/>
            <person name="Hudson A.O."/>
        </authorList>
    </citation>
    <scope>NUCLEOTIDE SEQUENCE [LARGE SCALE GENOMIC DNA]</scope>
    <source>
        <strain evidence="2 3">RIT388</strain>
    </source>
</reference>
<dbReference type="InterPro" id="IPR050706">
    <property type="entry name" value="Cyclic-di-GMP_PDE-like"/>
</dbReference>
<dbReference type="SMART" id="SM00052">
    <property type="entry name" value="EAL"/>
    <property type="match status" value="1"/>
</dbReference>
<protein>
    <submittedName>
        <fullName evidence="2">EAL domain-containing protein</fullName>
    </submittedName>
</protein>
<sequence>MPEVFMTPHSLASTLNKKFILEPVMSQAGAYLGFELLTRYTSIAGKSRNPFMVIENMPRHEKRDLLFEQLAELSSVVSLLEQRQLFVSINIDREMVQMLEEDTQLCWLFSNSSVVRLEVSENIDFLRDRAARQTLQQLRSRGLHFILDDLGTGFANLEALYTGLFDAVKMDKHFFWEQKDKSIFPVLMKNIQRYCPKIIVVGVENKEDLAALTAIPLYGLQGYYFSALEIDELAEHLN</sequence>
<dbReference type="Pfam" id="PF00563">
    <property type="entry name" value="EAL"/>
    <property type="match status" value="1"/>
</dbReference>
<dbReference type="InterPro" id="IPR035919">
    <property type="entry name" value="EAL_sf"/>
</dbReference>
<dbReference type="GO" id="GO:0071111">
    <property type="term" value="F:cyclic-guanylate-specific phosphodiesterase activity"/>
    <property type="evidence" value="ECO:0007669"/>
    <property type="project" value="InterPro"/>
</dbReference>
<proteinExistence type="predicted"/>
<dbReference type="PANTHER" id="PTHR33121">
    <property type="entry name" value="CYCLIC DI-GMP PHOSPHODIESTERASE PDEF"/>
    <property type="match status" value="1"/>
</dbReference>
<dbReference type="InterPro" id="IPR001633">
    <property type="entry name" value="EAL_dom"/>
</dbReference>